<feature type="compositionally biased region" description="Low complexity" evidence="1">
    <location>
        <begin position="39"/>
        <end position="50"/>
    </location>
</feature>
<keyword evidence="4" id="KW-1185">Reference proteome</keyword>
<feature type="region of interest" description="Disordered" evidence="1">
    <location>
        <begin position="34"/>
        <end position="64"/>
    </location>
</feature>
<comment type="caution">
    <text evidence="3">The sequence shown here is derived from an EMBL/GenBank/DDBJ whole genome shotgun (WGS) entry which is preliminary data.</text>
</comment>
<dbReference type="Proteomes" id="UP001165366">
    <property type="component" value="Unassembled WGS sequence"/>
</dbReference>
<name>A0ABS9KI03_9BACT</name>
<sequence length="79" mass="9492">MSEKELIKQIRKLPSKAQQEAADFVEFLSQKYIQRPKDSSSSQEKSILESPFRGMWKDREDMQDSTKWVRELRKSRWAK</sequence>
<gene>
    <name evidence="3" type="ORF">L6773_17975</name>
</gene>
<protein>
    <submittedName>
        <fullName evidence="3">DUF2281 domain-containing protein</fullName>
    </submittedName>
</protein>
<feature type="compositionally biased region" description="Basic and acidic residues" evidence="1">
    <location>
        <begin position="55"/>
        <end position="64"/>
    </location>
</feature>
<evidence type="ECO:0000256" key="1">
    <source>
        <dbReference type="SAM" id="MobiDB-lite"/>
    </source>
</evidence>
<dbReference type="EMBL" id="JAKLWS010000033">
    <property type="protein sequence ID" value="MCG2590470.1"/>
    <property type="molecule type" value="Genomic_DNA"/>
</dbReference>
<dbReference type="Pfam" id="PF10047">
    <property type="entry name" value="DUF2281"/>
    <property type="match status" value="1"/>
</dbReference>
<dbReference type="RefSeq" id="WP_237855877.1">
    <property type="nucleotide sequence ID" value="NZ_JAKLWS010000033.1"/>
</dbReference>
<feature type="domain" description="DUF2281" evidence="2">
    <location>
        <begin position="5"/>
        <end position="61"/>
    </location>
</feature>
<dbReference type="InterPro" id="IPR018739">
    <property type="entry name" value="DUF2281"/>
</dbReference>
<reference evidence="3" key="1">
    <citation type="submission" date="2022-01" db="EMBL/GenBank/DDBJ databases">
        <authorList>
            <person name="Wang Y."/>
        </authorList>
    </citation>
    <scope>NUCLEOTIDE SEQUENCE</scope>
    <source>
        <strain evidence="3">WB101</strain>
    </source>
</reference>
<reference evidence="3" key="2">
    <citation type="submission" date="2024-05" db="EMBL/GenBank/DDBJ databases">
        <title>Rhodohalobacter halophilus gen. nov., sp. nov., a moderately halophilic member of the family Balneolaceae.</title>
        <authorList>
            <person name="Xia J."/>
        </authorList>
    </citation>
    <scope>NUCLEOTIDE SEQUENCE</scope>
    <source>
        <strain evidence="3">WB101</strain>
    </source>
</reference>
<evidence type="ECO:0000313" key="4">
    <source>
        <dbReference type="Proteomes" id="UP001165366"/>
    </source>
</evidence>
<accession>A0ABS9KI03</accession>
<evidence type="ECO:0000313" key="3">
    <source>
        <dbReference type="EMBL" id="MCG2590470.1"/>
    </source>
</evidence>
<evidence type="ECO:0000259" key="2">
    <source>
        <dbReference type="Pfam" id="PF10047"/>
    </source>
</evidence>
<organism evidence="3 4">
    <name type="scientific">Rhodohalobacter sulfatireducens</name>
    <dbReference type="NCBI Taxonomy" id="2911366"/>
    <lineage>
        <taxon>Bacteria</taxon>
        <taxon>Pseudomonadati</taxon>
        <taxon>Balneolota</taxon>
        <taxon>Balneolia</taxon>
        <taxon>Balneolales</taxon>
        <taxon>Balneolaceae</taxon>
        <taxon>Rhodohalobacter</taxon>
    </lineage>
</organism>
<proteinExistence type="predicted"/>